<accession>A0ABT5WW37</accession>
<keyword evidence="4" id="KW-0949">S-adenosyl-L-methionine</keyword>
<keyword evidence="12" id="KW-1185">Reference proteome</keyword>
<dbReference type="Pfam" id="PF01555">
    <property type="entry name" value="N6_N4_Mtase"/>
    <property type="match status" value="1"/>
</dbReference>
<name>A0ABT5WW37_9SPHN</name>
<dbReference type="Proteomes" id="UP001216253">
    <property type="component" value="Unassembled WGS sequence"/>
</dbReference>
<dbReference type="InterPro" id="IPR040843">
    <property type="entry name" value="RAMA"/>
</dbReference>
<feature type="domain" description="RAMA" evidence="10">
    <location>
        <begin position="275"/>
        <end position="372"/>
    </location>
</feature>
<keyword evidence="5" id="KW-0235">DNA replication</keyword>
<dbReference type="InterPro" id="IPR001091">
    <property type="entry name" value="RM_Methyltransferase"/>
</dbReference>
<dbReference type="Gene3D" id="3.40.50.150">
    <property type="entry name" value="Vaccinia Virus protein VP39"/>
    <property type="match status" value="1"/>
</dbReference>
<evidence type="ECO:0000256" key="2">
    <source>
        <dbReference type="ARBA" id="ARBA00022603"/>
    </source>
</evidence>
<evidence type="ECO:0000313" key="11">
    <source>
        <dbReference type="EMBL" id="MDE8654077.1"/>
    </source>
</evidence>
<evidence type="ECO:0000256" key="5">
    <source>
        <dbReference type="ARBA" id="ARBA00022705"/>
    </source>
</evidence>
<evidence type="ECO:0000256" key="7">
    <source>
        <dbReference type="ARBA" id="ARBA00047942"/>
    </source>
</evidence>
<comment type="catalytic activity">
    <reaction evidence="7">
        <text>a 2'-deoxyadenosine in DNA + S-adenosyl-L-methionine = an N(6)-methyl-2'-deoxyadenosine in DNA + S-adenosyl-L-homocysteine + H(+)</text>
        <dbReference type="Rhea" id="RHEA:15197"/>
        <dbReference type="Rhea" id="RHEA-COMP:12418"/>
        <dbReference type="Rhea" id="RHEA-COMP:12419"/>
        <dbReference type="ChEBI" id="CHEBI:15378"/>
        <dbReference type="ChEBI" id="CHEBI:57856"/>
        <dbReference type="ChEBI" id="CHEBI:59789"/>
        <dbReference type="ChEBI" id="CHEBI:90615"/>
        <dbReference type="ChEBI" id="CHEBI:90616"/>
        <dbReference type="EC" id="2.1.1.72"/>
    </reaction>
</comment>
<dbReference type="PANTHER" id="PTHR13370">
    <property type="entry name" value="RNA METHYLASE-RELATED"/>
    <property type="match status" value="1"/>
</dbReference>
<evidence type="ECO:0000259" key="9">
    <source>
        <dbReference type="Pfam" id="PF01555"/>
    </source>
</evidence>
<evidence type="ECO:0000256" key="4">
    <source>
        <dbReference type="ARBA" id="ARBA00022691"/>
    </source>
</evidence>
<reference evidence="11 12" key="1">
    <citation type="submission" date="2023-03" db="EMBL/GenBank/DDBJ databases">
        <title>NovoSphingobium album sp. nov. isolated from polycyclic aromatic hydrocarbons- and heavy-metal polluted soil.</title>
        <authorList>
            <person name="Liu Z."/>
            <person name="Wang K."/>
        </authorList>
    </citation>
    <scope>NUCLEOTIDE SEQUENCE [LARGE SCALE GENOMIC DNA]</scope>
    <source>
        <strain evidence="11 12">H3SJ31-1</strain>
    </source>
</reference>
<keyword evidence="3" id="KW-0808">Transferase</keyword>
<dbReference type="PANTHER" id="PTHR13370:SF3">
    <property type="entry name" value="TRNA (GUANINE(10)-N2)-METHYLTRANSFERASE HOMOLOG"/>
    <property type="match status" value="1"/>
</dbReference>
<evidence type="ECO:0000256" key="6">
    <source>
        <dbReference type="ARBA" id="ARBA00023125"/>
    </source>
</evidence>
<proteinExistence type="inferred from homology"/>
<dbReference type="PROSITE" id="PS00092">
    <property type="entry name" value="N6_MTASE"/>
    <property type="match status" value="1"/>
</dbReference>
<comment type="caution">
    <text evidence="11">The sequence shown here is derived from an EMBL/GenBank/DDBJ whole genome shotgun (WGS) entry which is preliminary data.</text>
</comment>
<evidence type="ECO:0000313" key="12">
    <source>
        <dbReference type="Proteomes" id="UP001216253"/>
    </source>
</evidence>
<organism evidence="11 12">
    <name type="scientific">Novosphingobium album</name>
    <name type="common">ex Liu et al. 2023</name>
    <dbReference type="NCBI Taxonomy" id="3031130"/>
    <lineage>
        <taxon>Bacteria</taxon>
        <taxon>Pseudomonadati</taxon>
        <taxon>Pseudomonadota</taxon>
        <taxon>Alphaproteobacteria</taxon>
        <taxon>Sphingomonadales</taxon>
        <taxon>Sphingomonadaceae</taxon>
        <taxon>Novosphingobium</taxon>
    </lineage>
</organism>
<gene>
    <name evidence="11" type="ORF">PYV00_20495</name>
</gene>
<dbReference type="InterPro" id="IPR029063">
    <property type="entry name" value="SAM-dependent_MTases_sf"/>
</dbReference>
<dbReference type="SUPFAM" id="SSF53335">
    <property type="entry name" value="S-adenosyl-L-methionine-dependent methyltransferases"/>
    <property type="match status" value="1"/>
</dbReference>
<sequence length="377" mass="41903">MDRVALKERTREHAPAMAARPPLPLGQILDGDCIEAMRALPSASVDMVFADPPYNLQLGGDLARPDGSHVDAVTQDWDKFDSFAAYDAFTRAWLAEARRVLKPDGSLWVIGSYHNIFRVGAILQDMGFWILNDIVWRKANPMPNFKGTRFTNAHETLIWASMGEKARYTFNYRAMKTLNDELQMRSDWVLPICGGQERIRKGGAKAHPTQKPEALLYRVMLATTNKGDVVLDPFFGTGTTGAVARRLGREWIGCEREPVYRDVARERIEMALPLDESSLKTMQSARTAPKVAFGLLVETGWIAAGTQVFDRKGRHRATVRADGSLVSGDADGSIHGLGAKLQGAPSCNGWTFWHIEHQGEVKPVDAIRQLYLLATEP</sequence>
<dbReference type="PRINTS" id="PR00508">
    <property type="entry name" value="S21N4MTFRASE"/>
</dbReference>
<keyword evidence="6" id="KW-0238">DNA-binding</keyword>
<evidence type="ECO:0000256" key="3">
    <source>
        <dbReference type="ARBA" id="ARBA00022679"/>
    </source>
</evidence>
<dbReference type="InterPro" id="IPR002941">
    <property type="entry name" value="DNA_methylase_N4/N6"/>
</dbReference>
<dbReference type="InterPro" id="IPR002052">
    <property type="entry name" value="DNA_methylase_N6_adenine_CS"/>
</dbReference>
<feature type="domain" description="DNA methylase N-4/N-6" evidence="9">
    <location>
        <begin position="45"/>
        <end position="265"/>
    </location>
</feature>
<dbReference type="Pfam" id="PF18755">
    <property type="entry name" value="RAMA"/>
    <property type="match status" value="1"/>
</dbReference>
<evidence type="ECO:0000259" key="10">
    <source>
        <dbReference type="Pfam" id="PF18755"/>
    </source>
</evidence>
<keyword evidence="2" id="KW-0489">Methyltransferase</keyword>
<evidence type="ECO:0000256" key="8">
    <source>
        <dbReference type="RuleBase" id="RU362026"/>
    </source>
</evidence>
<dbReference type="EC" id="2.1.1.-" evidence="8"/>
<comment type="similarity">
    <text evidence="1 8">Belongs to the N(4)/N(6)-methyltransferase family.</text>
</comment>
<evidence type="ECO:0000256" key="1">
    <source>
        <dbReference type="ARBA" id="ARBA00006594"/>
    </source>
</evidence>
<protein>
    <recommendedName>
        <fullName evidence="8">Methyltransferase</fullName>
        <ecNumber evidence="8">2.1.1.-</ecNumber>
    </recommendedName>
</protein>
<dbReference type="EMBL" id="JARESE010000073">
    <property type="protein sequence ID" value="MDE8654077.1"/>
    <property type="molecule type" value="Genomic_DNA"/>
</dbReference>